<protein>
    <submittedName>
        <fullName evidence="1">Uncharacterized protein</fullName>
    </submittedName>
</protein>
<name>A0A0R3M0X6_9BRAD</name>
<accession>A0A0R3M0X6</accession>
<dbReference type="Proteomes" id="UP000051913">
    <property type="component" value="Unassembled WGS sequence"/>
</dbReference>
<sequence>MMAVRLIAVLPDSDRRVVFAFLFLDAPLEHRAHGLKRLIAAAGIGDAMLDHEPVELATQFGAVFDDLLQARH</sequence>
<dbReference type="EMBL" id="LLXX01000047">
    <property type="protein sequence ID" value="KRR10800.1"/>
    <property type="molecule type" value="Genomic_DNA"/>
</dbReference>
<gene>
    <name evidence="1" type="ORF">CP49_22020</name>
</gene>
<keyword evidence="2" id="KW-1185">Reference proteome</keyword>
<organism evidence="1 2">
    <name type="scientific">Bradyrhizobium valentinum</name>
    <dbReference type="NCBI Taxonomy" id="1518501"/>
    <lineage>
        <taxon>Bacteria</taxon>
        <taxon>Pseudomonadati</taxon>
        <taxon>Pseudomonadota</taxon>
        <taxon>Alphaproteobacteria</taxon>
        <taxon>Hyphomicrobiales</taxon>
        <taxon>Nitrobacteraceae</taxon>
        <taxon>Bradyrhizobium</taxon>
    </lineage>
</organism>
<reference evidence="1 2" key="1">
    <citation type="submission" date="2014-03" db="EMBL/GenBank/DDBJ databases">
        <title>Bradyrhizobium valentinum sp. nov., isolated from effective nodules of Lupinus mariae-josephae, a lupine endemic of basic-lime soils in Eastern Spain.</title>
        <authorList>
            <person name="Duran D."/>
            <person name="Rey L."/>
            <person name="Navarro A."/>
            <person name="Busquets A."/>
            <person name="Imperial J."/>
            <person name="Ruiz-Argueso T."/>
        </authorList>
    </citation>
    <scope>NUCLEOTIDE SEQUENCE [LARGE SCALE GENOMIC DNA]</scope>
    <source>
        <strain evidence="1 2">LmjM3</strain>
    </source>
</reference>
<evidence type="ECO:0000313" key="2">
    <source>
        <dbReference type="Proteomes" id="UP000051913"/>
    </source>
</evidence>
<comment type="caution">
    <text evidence="1">The sequence shown here is derived from an EMBL/GenBank/DDBJ whole genome shotgun (WGS) entry which is preliminary data.</text>
</comment>
<evidence type="ECO:0000313" key="1">
    <source>
        <dbReference type="EMBL" id="KRR10800.1"/>
    </source>
</evidence>
<dbReference type="AlphaFoldDB" id="A0A0R3M0X6"/>
<proteinExistence type="predicted"/>